<dbReference type="GO" id="GO:0008395">
    <property type="term" value="F:steroid hydroxylase activity"/>
    <property type="evidence" value="ECO:0007669"/>
    <property type="project" value="TreeGrafter"/>
</dbReference>
<dbReference type="GO" id="GO:0020037">
    <property type="term" value="F:heme binding"/>
    <property type="evidence" value="ECO:0007669"/>
    <property type="project" value="InterPro"/>
</dbReference>
<name>A0A7K0D6V3_9NOCA</name>
<dbReference type="GO" id="GO:0036199">
    <property type="term" value="F:cholest-4-en-3-one 26-monooxygenase activity"/>
    <property type="evidence" value="ECO:0007669"/>
    <property type="project" value="TreeGrafter"/>
</dbReference>
<evidence type="ECO:0000256" key="6">
    <source>
        <dbReference type="ARBA" id="ARBA00023004"/>
    </source>
</evidence>
<dbReference type="PANTHER" id="PTHR46696">
    <property type="entry name" value="P450, PUTATIVE (EUROFUNG)-RELATED"/>
    <property type="match status" value="1"/>
</dbReference>
<dbReference type="Gene3D" id="1.10.630.10">
    <property type="entry name" value="Cytochrome P450"/>
    <property type="match status" value="1"/>
</dbReference>
<dbReference type="InterPro" id="IPR017972">
    <property type="entry name" value="Cyt_P450_CS"/>
</dbReference>
<dbReference type="InterPro" id="IPR002397">
    <property type="entry name" value="Cyt_P450_B"/>
</dbReference>
<evidence type="ECO:0000256" key="7">
    <source>
        <dbReference type="ARBA" id="ARBA00023033"/>
    </source>
</evidence>
<reference evidence="9 10" key="1">
    <citation type="submission" date="2019-10" db="EMBL/GenBank/DDBJ databases">
        <title>Nocardia macrotermitis sp. nov. and Nocardia aurantia sp. nov., isolated from the gut of fungus growing-termite Macrotermes natalensis.</title>
        <authorList>
            <person name="Benndorf R."/>
            <person name="Schwitalla J."/>
            <person name="Martin K."/>
            <person name="De Beer W."/>
            <person name="Kaster A.-K."/>
            <person name="Vollmers J."/>
            <person name="Poulsen M."/>
            <person name="Beemelmanns C."/>
        </authorList>
    </citation>
    <scope>NUCLEOTIDE SEQUENCE [LARGE SCALE GENOMIC DNA]</scope>
    <source>
        <strain evidence="9 10">RB20</strain>
    </source>
</reference>
<comment type="caution">
    <text evidence="9">The sequence shown here is derived from an EMBL/GenBank/DDBJ whole genome shotgun (WGS) entry which is preliminary data.</text>
</comment>
<protein>
    <submittedName>
        <fullName evidence="9">Biotin biosynthesis cytochrome P450</fullName>
        <ecNumber evidence="9">1.14.14.46</ecNumber>
    </submittedName>
</protein>
<accession>A0A7K0D6V3</accession>
<sequence>MAGARLALPRKAGARMTDLASVDYFSDADITQDPYEYLDYLRNQNPVYREPHYGVVAVTGYQEAVEVFRDSGTFSAAISIGGPFPPLPFRPEGDDITEQIEAHRHHFPIFQHMVTMDPPDHTRTRALLAKLLTPKRLKENEEYMWRQADRQLDEFIANGKCELLGEYAKPYATLVIADLLGVPDADRDKFRARLAGHELPGSRVGALDQEPVGRNPLEWLEDTFSAYIADRQRTPREDILSVLAATTYPDGSRPSIIDLVRPATFLFAAGQETVTKLLSVAVKALAERPEYQQLLREDRSLVGQFIEESLRIESPTKVDFRLAKKATRLGGVDIPAGTVLMLCIGAANRDPRKFERPDEFRLDRRNAREHIAFGRGIHTCAGAPLARAEGQVTVNRMLDRFGDIAIDDSVHGPADRRSYRYEPTFLLRGLRDLHITFDSRVRPA</sequence>
<dbReference type="GO" id="GO:0005506">
    <property type="term" value="F:iron ion binding"/>
    <property type="evidence" value="ECO:0007669"/>
    <property type="project" value="InterPro"/>
</dbReference>
<comment type="similarity">
    <text evidence="2 8">Belongs to the cytochrome P450 family.</text>
</comment>
<organism evidence="9 10">
    <name type="scientific">Nocardia macrotermitis</name>
    <dbReference type="NCBI Taxonomy" id="2585198"/>
    <lineage>
        <taxon>Bacteria</taxon>
        <taxon>Bacillati</taxon>
        <taxon>Actinomycetota</taxon>
        <taxon>Actinomycetes</taxon>
        <taxon>Mycobacteriales</taxon>
        <taxon>Nocardiaceae</taxon>
        <taxon>Nocardia</taxon>
    </lineage>
</organism>
<evidence type="ECO:0000313" key="10">
    <source>
        <dbReference type="Proteomes" id="UP000438448"/>
    </source>
</evidence>
<evidence type="ECO:0000313" key="9">
    <source>
        <dbReference type="EMBL" id="MQY21448.1"/>
    </source>
</evidence>
<dbReference type="EMBL" id="WEGK01000010">
    <property type="protein sequence ID" value="MQY21448.1"/>
    <property type="molecule type" value="Genomic_DNA"/>
</dbReference>
<dbReference type="Proteomes" id="UP000438448">
    <property type="component" value="Unassembled WGS sequence"/>
</dbReference>
<proteinExistence type="inferred from homology"/>
<dbReference type="SUPFAM" id="SSF48264">
    <property type="entry name" value="Cytochrome P450"/>
    <property type="match status" value="1"/>
</dbReference>
<evidence type="ECO:0000256" key="2">
    <source>
        <dbReference type="ARBA" id="ARBA00010617"/>
    </source>
</evidence>
<dbReference type="Pfam" id="PF00067">
    <property type="entry name" value="p450"/>
    <property type="match status" value="1"/>
</dbReference>
<keyword evidence="3 8" id="KW-0349">Heme</keyword>
<comment type="cofactor">
    <cofactor evidence="1">
        <name>heme</name>
        <dbReference type="ChEBI" id="CHEBI:30413"/>
    </cofactor>
</comment>
<dbReference type="PRINTS" id="PR00359">
    <property type="entry name" value="BP450"/>
</dbReference>
<evidence type="ECO:0000256" key="8">
    <source>
        <dbReference type="RuleBase" id="RU000461"/>
    </source>
</evidence>
<dbReference type="PROSITE" id="PS00086">
    <property type="entry name" value="CYTOCHROME_P450"/>
    <property type="match status" value="1"/>
</dbReference>
<keyword evidence="7 8" id="KW-0503">Monooxygenase</keyword>
<keyword evidence="6 8" id="KW-0408">Iron</keyword>
<evidence type="ECO:0000256" key="4">
    <source>
        <dbReference type="ARBA" id="ARBA00022723"/>
    </source>
</evidence>
<evidence type="ECO:0000256" key="3">
    <source>
        <dbReference type="ARBA" id="ARBA00022617"/>
    </source>
</evidence>
<dbReference type="PANTHER" id="PTHR46696:SF4">
    <property type="entry name" value="BIOTIN BIOSYNTHESIS CYTOCHROME P450"/>
    <property type="match status" value="1"/>
</dbReference>
<keyword evidence="10" id="KW-1185">Reference proteome</keyword>
<dbReference type="InterPro" id="IPR036396">
    <property type="entry name" value="Cyt_P450_sf"/>
</dbReference>
<dbReference type="GO" id="GO:0006707">
    <property type="term" value="P:cholesterol catabolic process"/>
    <property type="evidence" value="ECO:0007669"/>
    <property type="project" value="TreeGrafter"/>
</dbReference>
<keyword evidence="4 8" id="KW-0479">Metal-binding</keyword>
<evidence type="ECO:0000256" key="5">
    <source>
        <dbReference type="ARBA" id="ARBA00023002"/>
    </source>
</evidence>
<dbReference type="AlphaFoldDB" id="A0A7K0D6V3"/>
<evidence type="ECO:0000256" key="1">
    <source>
        <dbReference type="ARBA" id="ARBA00001971"/>
    </source>
</evidence>
<keyword evidence="5 8" id="KW-0560">Oxidoreductase</keyword>
<gene>
    <name evidence="9" type="primary">bioI_2</name>
    <name evidence="9" type="ORF">NRB20_45590</name>
</gene>
<dbReference type="InterPro" id="IPR001128">
    <property type="entry name" value="Cyt_P450"/>
</dbReference>
<dbReference type="EC" id="1.14.14.46" evidence="9"/>